<evidence type="ECO:0000256" key="1">
    <source>
        <dbReference type="SAM" id="MobiDB-lite"/>
    </source>
</evidence>
<name>A0A5C6UB15_9SPHN</name>
<sequence length="443" mass="45982">MDILLALVVTSLLASPVTARDLIRSPPGAAKASRLQSASEADQDGSVEPARATPATDLSRTVQPQHRDAPKVIQSSNARSGGLDRTLAVTNADNLFTRPQRITAPAGQDVHALSLFGSGHVKHSASPLDIENVIAGVPSGVVPNIFSSTRCHGQEAAAITAFNGCSGQYVFVSDDASVTAANPGVLYGINIAIAPLTERGTKSPNDDADALVISNVGTAKGTESVYWGRNKAISQDWGAVMRIDASAELVLYSSGNYGWGWVMAHGAKSTFSKGVFLLPTPDTGVMPILVLGNDFATLSANKVAMQTDTSGNLIFPRATRICKDSWAGKACAGFEDALVIEANDGTGIALTDGGVKNAQQIHLDPATGDLAFSRLKGARYVRFDEGVRLLPGTVSALPACDAAKEGLLTAVTDASAATFNAALSGGGKHHVLGYCNGTNWTVR</sequence>
<evidence type="ECO:0000313" key="2">
    <source>
        <dbReference type="EMBL" id="TXC69884.1"/>
    </source>
</evidence>
<organism evidence="2 3">
    <name type="scientific">Sphingomonas ginsenosidivorax</name>
    <dbReference type="NCBI Taxonomy" id="862135"/>
    <lineage>
        <taxon>Bacteria</taxon>
        <taxon>Pseudomonadati</taxon>
        <taxon>Pseudomonadota</taxon>
        <taxon>Alphaproteobacteria</taxon>
        <taxon>Sphingomonadales</taxon>
        <taxon>Sphingomonadaceae</taxon>
        <taxon>Sphingomonas</taxon>
    </lineage>
</organism>
<comment type="caution">
    <text evidence="2">The sequence shown here is derived from an EMBL/GenBank/DDBJ whole genome shotgun (WGS) entry which is preliminary data.</text>
</comment>
<reference evidence="2 3" key="1">
    <citation type="journal article" date="2013" name="Antonie Van Leeuwenhoek">
        <title>Sphingomonas ginsenosidivorax sp. nov., with the ability to transform ginsenosides.</title>
        <authorList>
            <person name="Jin X.F."/>
            <person name="Kim J.K."/>
            <person name="Liu Q.M."/>
            <person name="Kang M.S."/>
            <person name="He D."/>
            <person name="Jin F.X."/>
            <person name="Kim S.C."/>
            <person name="Im W.T."/>
        </authorList>
    </citation>
    <scope>NUCLEOTIDE SEQUENCE [LARGE SCALE GENOMIC DNA]</scope>
    <source>
        <strain evidence="2 3">KHI67</strain>
    </source>
</reference>
<proteinExistence type="predicted"/>
<protein>
    <submittedName>
        <fullName evidence="2">Uncharacterized protein</fullName>
    </submittedName>
</protein>
<dbReference type="RefSeq" id="WP_147079567.1">
    <property type="nucleotide sequence ID" value="NZ_VOQR01000001.1"/>
</dbReference>
<accession>A0A5C6UB15</accession>
<keyword evidence="3" id="KW-1185">Reference proteome</keyword>
<dbReference type="AlphaFoldDB" id="A0A5C6UB15"/>
<dbReference type="EMBL" id="VOQR01000001">
    <property type="protein sequence ID" value="TXC69884.1"/>
    <property type="molecule type" value="Genomic_DNA"/>
</dbReference>
<gene>
    <name evidence="2" type="ORF">FSB78_02105</name>
</gene>
<dbReference type="Proteomes" id="UP000321250">
    <property type="component" value="Unassembled WGS sequence"/>
</dbReference>
<evidence type="ECO:0000313" key="3">
    <source>
        <dbReference type="Proteomes" id="UP000321250"/>
    </source>
</evidence>
<feature type="region of interest" description="Disordered" evidence="1">
    <location>
        <begin position="27"/>
        <end position="84"/>
    </location>
</feature>